<protein>
    <recommendedName>
        <fullName evidence="1">DUF6699 domain-containing protein</fullName>
    </recommendedName>
</protein>
<dbReference type="AlphaFoldDB" id="A0A4Y9YQ50"/>
<gene>
    <name evidence="2" type="ORF">EVJ58_g2984</name>
</gene>
<evidence type="ECO:0000259" key="1">
    <source>
        <dbReference type="Pfam" id="PF20415"/>
    </source>
</evidence>
<dbReference type="Proteomes" id="UP000298390">
    <property type="component" value="Unassembled WGS sequence"/>
</dbReference>
<reference evidence="2 3" key="1">
    <citation type="submission" date="2019-01" db="EMBL/GenBank/DDBJ databases">
        <title>Genome sequencing of the rare red list fungi Fomitopsis rosea.</title>
        <authorList>
            <person name="Buettner E."/>
            <person name="Kellner H."/>
        </authorList>
    </citation>
    <scope>NUCLEOTIDE SEQUENCE [LARGE SCALE GENOMIC DNA]</scope>
    <source>
        <strain evidence="2 3">DSM 105464</strain>
    </source>
</reference>
<organism evidence="2 3">
    <name type="scientific">Rhodofomes roseus</name>
    <dbReference type="NCBI Taxonomy" id="34475"/>
    <lineage>
        <taxon>Eukaryota</taxon>
        <taxon>Fungi</taxon>
        <taxon>Dikarya</taxon>
        <taxon>Basidiomycota</taxon>
        <taxon>Agaricomycotina</taxon>
        <taxon>Agaricomycetes</taxon>
        <taxon>Polyporales</taxon>
        <taxon>Rhodofomes</taxon>
    </lineage>
</organism>
<comment type="caution">
    <text evidence="2">The sequence shown here is derived from an EMBL/GenBank/DDBJ whole genome shotgun (WGS) entry which is preliminary data.</text>
</comment>
<feature type="domain" description="DUF6699" evidence="1">
    <location>
        <begin position="192"/>
        <end position="322"/>
    </location>
</feature>
<sequence length="345" mass="37582">MAHRPCQSRRSYFSFGSAASLNGSGPDCLFASPGHASVCKPCAQPDSSGRRPAILEPTAASPHPITCAPSDHVDMGAATVYSCYSQDSAPAKHTVWPSHHHDSHELCSSPSSIVTQAGSSTPRSLSHATATYTYYHGRIVPLPAISPQRQPKELNQSTRDISMSHPTKGMRPAPAAVARLLSRAAEGGKTPLKWEMASDPLHSYDRTLRMATGISVSLNDPATSLNTTSLVVSISGVHYPYAITANRTPGSAFPFVTVRDVLLAIYANLNKVVELEEAKSAMQRSDIWHAAWRVYRHRTRGNDMERMRRKDFLGSSTVFLGVVFVDHEDIGKLPRLELLVGRRES</sequence>
<proteinExistence type="predicted"/>
<dbReference type="Pfam" id="PF20415">
    <property type="entry name" value="DUF6699"/>
    <property type="match status" value="1"/>
</dbReference>
<name>A0A4Y9YQ50_9APHY</name>
<evidence type="ECO:0000313" key="2">
    <source>
        <dbReference type="EMBL" id="TFY63878.1"/>
    </source>
</evidence>
<dbReference type="EMBL" id="SEKV01000116">
    <property type="protein sequence ID" value="TFY63878.1"/>
    <property type="molecule type" value="Genomic_DNA"/>
</dbReference>
<evidence type="ECO:0000313" key="3">
    <source>
        <dbReference type="Proteomes" id="UP000298390"/>
    </source>
</evidence>
<dbReference type="InterPro" id="IPR046522">
    <property type="entry name" value="DUF6699"/>
</dbReference>
<accession>A0A4Y9YQ50</accession>